<dbReference type="EMBL" id="JACIDK010000004">
    <property type="protein sequence ID" value="MBB3892372.1"/>
    <property type="molecule type" value="Genomic_DNA"/>
</dbReference>
<evidence type="ECO:0000313" key="3">
    <source>
        <dbReference type="Proteomes" id="UP000530564"/>
    </source>
</evidence>
<evidence type="ECO:0000313" key="2">
    <source>
        <dbReference type="EMBL" id="MBB3892372.1"/>
    </source>
</evidence>
<feature type="domain" description="AAA+ ATPase" evidence="1">
    <location>
        <begin position="22"/>
        <end position="455"/>
    </location>
</feature>
<gene>
    <name evidence="2" type="ORF">GGQ61_003105</name>
</gene>
<accession>A0A840A4R9</accession>
<sequence>MKLLNFVCRGLNGYLDFDLSFRKDVSFLIGINGSGKTSVLKAIMALLGPDIDWLMNARYDSILVDLEHEDAHLVISAIKSNNNIQFSFSNGDDFSSVTISDEIYRNSLRIREDLLRDSDGDYIRVRESVSEITETMAPFQAVRGLPTPIFLGLDRTSLPTSARSNQRQRRAPPPKRTHATLRAFLDESVAQAEAIAIEAAKQAQVLRTRRASELREQILLSLFSEGASRGSADLPRSVDIRRYEKARKSLKAAFTALGIDTARVEQTIDPFFSEVIGVATALSKHKNLEVIIAKSDDNTTRNFISWMRLEPRVSLIKEIEEFVNNFNDAESEIFRHTNRYLSIMNSFLEDSRKTLSFKEDASLIVKLPSGEMADVYHLSSGERQLFVLITSLMFNDDQRRASAVIIDEPELSLHIKWQEMFVDSLLEANPDIQLILATHSPSIILDRDENCVDLA</sequence>
<dbReference type="Gene3D" id="3.40.50.300">
    <property type="entry name" value="P-loop containing nucleotide triphosphate hydrolases"/>
    <property type="match status" value="1"/>
</dbReference>
<name>A0A840A4R9_9CAUL</name>
<dbReference type="GO" id="GO:0006302">
    <property type="term" value="P:double-strand break repair"/>
    <property type="evidence" value="ECO:0007669"/>
    <property type="project" value="InterPro"/>
</dbReference>
<dbReference type="InterPro" id="IPR051396">
    <property type="entry name" value="Bact_Antivir_Def_Nuclease"/>
</dbReference>
<comment type="caution">
    <text evidence="2">The sequence shown here is derived from an EMBL/GenBank/DDBJ whole genome shotgun (WGS) entry which is preliminary data.</text>
</comment>
<dbReference type="InterPro" id="IPR003959">
    <property type="entry name" value="ATPase_AAA_core"/>
</dbReference>
<dbReference type="SMART" id="SM00382">
    <property type="entry name" value="AAA"/>
    <property type="match status" value="1"/>
</dbReference>
<dbReference type="SUPFAM" id="SSF52540">
    <property type="entry name" value="P-loop containing nucleoside triphosphate hydrolases"/>
    <property type="match status" value="1"/>
</dbReference>
<reference evidence="2 3" key="1">
    <citation type="submission" date="2020-08" db="EMBL/GenBank/DDBJ databases">
        <title>Genomic Encyclopedia of Type Strains, Phase IV (KMG-IV): sequencing the most valuable type-strain genomes for metagenomic binning, comparative biology and taxonomic classification.</title>
        <authorList>
            <person name="Goeker M."/>
        </authorList>
    </citation>
    <scope>NUCLEOTIDE SEQUENCE [LARGE SCALE GENOMIC DNA]</scope>
    <source>
        <strain evidence="2 3">DSM 21793</strain>
    </source>
</reference>
<keyword evidence="2" id="KW-0067">ATP-binding</keyword>
<keyword evidence="2" id="KW-0547">Nucleotide-binding</keyword>
<dbReference type="PANTHER" id="PTHR43581">
    <property type="entry name" value="ATP/GTP PHOSPHATASE"/>
    <property type="match status" value="1"/>
</dbReference>
<keyword evidence="3" id="KW-1185">Reference proteome</keyword>
<proteinExistence type="predicted"/>
<protein>
    <submittedName>
        <fullName evidence="2">Putative ATP-binding protein involved in virulence</fullName>
    </submittedName>
</protein>
<dbReference type="GO" id="GO:0016887">
    <property type="term" value="F:ATP hydrolysis activity"/>
    <property type="evidence" value="ECO:0007669"/>
    <property type="project" value="InterPro"/>
</dbReference>
<dbReference type="Proteomes" id="UP000530564">
    <property type="component" value="Unassembled WGS sequence"/>
</dbReference>
<evidence type="ECO:0000259" key="1">
    <source>
        <dbReference type="SMART" id="SM00382"/>
    </source>
</evidence>
<dbReference type="PANTHER" id="PTHR43581:SF2">
    <property type="entry name" value="EXCINUCLEASE ATPASE SUBUNIT"/>
    <property type="match status" value="1"/>
</dbReference>
<dbReference type="InterPro" id="IPR027417">
    <property type="entry name" value="P-loop_NTPase"/>
</dbReference>
<dbReference type="GO" id="GO:0005524">
    <property type="term" value="F:ATP binding"/>
    <property type="evidence" value="ECO:0007669"/>
    <property type="project" value="UniProtKB-KW"/>
</dbReference>
<dbReference type="RefSeq" id="WP_183774492.1">
    <property type="nucleotide sequence ID" value="NZ_JACIDK010000004.1"/>
</dbReference>
<dbReference type="InterPro" id="IPR003593">
    <property type="entry name" value="AAA+_ATPase"/>
</dbReference>
<dbReference type="Pfam" id="PF13304">
    <property type="entry name" value="AAA_21"/>
    <property type="match status" value="1"/>
</dbReference>
<organism evidence="2 3">
    <name type="scientific">Phenylobacterium haematophilum</name>
    <dbReference type="NCBI Taxonomy" id="98513"/>
    <lineage>
        <taxon>Bacteria</taxon>
        <taxon>Pseudomonadati</taxon>
        <taxon>Pseudomonadota</taxon>
        <taxon>Alphaproteobacteria</taxon>
        <taxon>Caulobacterales</taxon>
        <taxon>Caulobacteraceae</taxon>
        <taxon>Phenylobacterium</taxon>
    </lineage>
</organism>
<dbReference type="AlphaFoldDB" id="A0A840A4R9"/>